<reference evidence="2" key="2">
    <citation type="submission" date="2020-11" db="EMBL/GenBank/DDBJ databases">
        <authorList>
            <person name="McCartney M.A."/>
            <person name="Auch B."/>
            <person name="Kono T."/>
            <person name="Mallez S."/>
            <person name="Becker A."/>
            <person name="Gohl D.M."/>
            <person name="Silverstein K.A.T."/>
            <person name="Koren S."/>
            <person name="Bechman K.B."/>
            <person name="Herman A."/>
            <person name="Abrahante J.E."/>
            <person name="Garbe J."/>
        </authorList>
    </citation>
    <scope>NUCLEOTIDE SEQUENCE</scope>
    <source>
        <strain evidence="2">Duluth1</strain>
        <tissue evidence="2">Whole animal</tissue>
    </source>
</reference>
<comment type="caution">
    <text evidence="2">The sequence shown here is derived from an EMBL/GenBank/DDBJ whole genome shotgun (WGS) entry which is preliminary data.</text>
</comment>
<accession>A0A9D4D9I2</accession>
<organism evidence="2 3">
    <name type="scientific">Dreissena polymorpha</name>
    <name type="common">Zebra mussel</name>
    <name type="synonym">Mytilus polymorpha</name>
    <dbReference type="NCBI Taxonomy" id="45954"/>
    <lineage>
        <taxon>Eukaryota</taxon>
        <taxon>Metazoa</taxon>
        <taxon>Spiralia</taxon>
        <taxon>Lophotrochozoa</taxon>
        <taxon>Mollusca</taxon>
        <taxon>Bivalvia</taxon>
        <taxon>Autobranchia</taxon>
        <taxon>Heteroconchia</taxon>
        <taxon>Euheterodonta</taxon>
        <taxon>Imparidentia</taxon>
        <taxon>Neoheterodontei</taxon>
        <taxon>Myida</taxon>
        <taxon>Dreissenoidea</taxon>
        <taxon>Dreissenidae</taxon>
        <taxon>Dreissena</taxon>
    </lineage>
</organism>
<gene>
    <name evidence="2" type="ORF">DPMN_048203</name>
</gene>
<protein>
    <recommendedName>
        <fullName evidence="4">Secreted protein</fullName>
    </recommendedName>
</protein>
<sequence>MRRHFLWRLIWIQTVCKGLQNSVPAVKELIVEYGCNVAPSGGCGLVYRVERPTRTMEHVLRSTWGKLTATH</sequence>
<dbReference type="EMBL" id="JAIWYP010000011">
    <property type="protein sequence ID" value="KAH3741478.1"/>
    <property type="molecule type" value="Genomic_DNA"/>
</dbReference>
<reference evidence="2" key="1">
    <citation type="journal article" date="2019" name="bioRxiv">
        <title>The Genome of the Zebra Mussel, Dreissena polymorpha: A Resource for Invasive Species Research.</title>
        <authorList>
            <person name="McCartney M.A."/>
            <person name="Auch B."/>
            <person name="Kono T."/>
            <person name="Mallez S."/>
            <person name="Zhang Y."/>
            <person name="Obille A."/>
            <person name="Becker A."/>
            <person name="Abrahante J.E."/>
            <person name="Garbe J."/>
            <person name="Badalamenti J.P."/>
            <person name="Herman A."/>
            <person name="Mangelson H."/>
            <person name="Liachko I."/>
            <person name="Sullivan S."/>
            <person name="Sone E.D."/>
            <person name="Koren S."/>
            <person name="Silverstein K.A.T."/>
            <person name="Beckman K.B."/>
            <person name="Gohl D.M."/>
        </authorList>
    </citation>
    <scope>NUCLEOTIDE SEQUENCE</scope>
    <source>
        <strain evidence="2">Duluth1</strain>
        <tissue evidence="2">Whole animal</tissue>
    </source>
</reference>
<evidence type="ECO:0000313" key="2">
    <source>
        <dbReference type="EMBL" id="KAH3741478.1"/>
    </source>
</evidence>
<keyword evidence="1" id="KW-0732">Signal</keyword>
<evidence type="ECO:0000256" key="1">
    <source>
        <dbReference type="SAM" id="SignalP"/>
    </source>
</evidence>
<dbReference type="Proteomes" id="UP000828390">
    <property type="component" value="Unassembled WGS sequence"/>
</dbReference>
<dbReference type="AlphaFoldDB" id="A0A9D4D9I2"/>
<feature type="signal peptide" evidence="1">
    <location>
        <begin position="1"/>
        <end position="18"/>
    </location>
</feature>
<evidence type="ECO:0008006" key="4">
    <source>
        <dbReference type="Google" id="ProtNLM"/>
    </source>
</evidence>
<name>A0A9D4D9I2_DREPO</name>
<keyword evidence="3" id="KW-1185">Reference proteome</keyword>
<proteinExistence type="predicted"/>
<feature type="chain" id="PRO_5039072153" description="Secreted protein" evidence="1">
    <location>
        <begin position="19"/>
        <end position="71"/>
    </location>
</feature>
<evidence type="ECO:0000313" key="3">
    <source>
        <dbReference type="Proteomes" id="UP000828390"/>
    </source>
</evidence>